<gene>
    <name evidence="5" type="ORF">PH7735_00293</name>
</gene>
<dbReference type="AlphaFoldDB" id="A0A0P1I0Y9"/>
<dbReference type="InterPro" id="IPR050330">
    <property type="entry name" value="Bact_OuterMem_StrucFunc"/>
</dbReference>
<dbReference type="CDD" id="cd07185">
    <property type="entry name" value="OmpA_C-like"/>
    <property type="match status" value="1"/>
</dbReference>
<dbReference type="PROSITE" id="PS51123">
    <property type="entry name" value="OMPA_2"/>
    <property type="match status" value="1"/>
</dbReference>
<keyword evidence="3" id="KW-0812">Transmembrane</keyword>
<dbReference type="RefSeq" id="WP_058309557.1">
    <property type="nucleotide sequence ID" value="NZ_CYTW01000001.1"/>
</dbReference>
<dbReference type="SUPFAM" id="SSF52540">
    <property type="entry name" value="P-loop containing nucleoside triphosphate hydrolases"/>
    <property type="match status" value="1"/>
</dbReference>
<dbReference type="Gene3D" id="1.20.5.170">
    <property type="match status" value="1"/>
</dbReference>
<evidence type="ECO:0000259" key="4">
    <source>
        <dbReference type="PROSITE" id="PS51123"/>
    </source>
</evidence>
<dbReference type="EMBL" id="CYTW01000001">
    <property type="protein sequence ID" value="CUJ83678.1"/>
    <property type="molecule type" value="Genomic_DNA"/>
</dbReference>
<evidence type="ECO:0000256" key="2">
    <source>
        <dbReference type="SAM" id="Coils"/>
    </source>
</evidence>
<dbReference type="InterPro" id="IPR036737">
    <property type="entry name" value="OmpA-like_sf"/>
</dbReference>
<dbReference type="PANTHER" id="PTHR30329">
    <property type="entry name" value="STATOR ELEMENT OF FLAGELLAR MOTOR COMPLEX"/>
    <property type="match status" value="1"/>
</dbReference>
<keyword evidence="2" id="KW-0175">Coiled coil</keyword>
<sequence length="371" mass="41802">MRAQAKKIRQEEEEESAFVSMTDMTVGFLFIMMILLAFFASQARDSETVPISRFDAMVEQRDEWRDLAETRAETIERLEKELEALQLLVAELTAQVEALTEERDALKAEISSLKADNESLKQRVMELEELVQNLQERIQDLEDQIKVKDEEIEKLQAQLAELKKVDPLEAYLARVSMARREVLTRLRDAILADFPDLKVELSEESDALRFQGEGLFASNRSNLTREKVAIVSKLAERLDEILPCFTIGDASRFDEACNPAFALVEAVQIEGHTDNRGTDQVNRSLSAARANSTFFAMTGAAQGVMQHLNLKQQPVLSVAAYGPDRPVTTNDTPEGRATNRRIDLRFIMVTPQDTGGIEVIREALEAVGERQ</sequence>
<feature type="coiled-coil region" evidence="2">
    <location>
        <begin position="61"/>
        <end position="165"/>
    </location>
</feature>
<dbReference type="SUPFAM" id="SSF103088">
    <property type="entry name" value="OmpA-like"/>
    <property type="match status" value="1"/>
</dbReference>
<dbReference type="GO" id="GO:0016020">
    <property type="term" value="C:membrane"/>
    <property type="evidence" value="ECO:0007669"/>
    <property type="project" value="UniProtKB-UniRule"/>
</dbReference>
<keyword evidence="3" id="KW-1133">Transmembrane helix</keyword>
<dbReference type="InterPro" id="IPR006665">
    <property type="entry name" value="OmpA-like"/>
</dbReference>
<dbReference type="PANTHER" id="PTHR30329:SF21">
    <property type="entry name" value="LIPOPROTEIN YIAD-RELATED"/>
    <property type="match status" value="1"/>
</dbReference>
<name>A0A0P1I0Y9_9RHOB</name>
<accession>A0A0P1I0Y9</accession>
<dbReference type="Pfam" id="PF00691">
    <property type="entry name" value="OmpA"/>
    <property type="match status" value="1"/>
</dbReference>
<protein>
    <submittedName>
        <fullName evidence="5">Outer membrane protein OmpAb</fullName>
    </submittedName>
</protein>
<feature type="domain" description="OmpA-like" evidence="4">
    <location>
        <begin position="203"/>
        <end position="350"/>
    </location>
</feature>
<dbReference type="GeneID" id="83879384"/>
<keyword evidence="1 3" id="KW-0472">Membrane</keyword>
<dbReference type="InterPro" id="IPR027417">
    <property type="entry name" value="P-loop_NTPase"/>
</dbReference>
<evidence type="ECO:0000256" key="3">
    <source>
        <dbReference type="SAM" id="Phobius"/>
    </source>
</evidence>
<evidence type="ECO:0000313" key="6">
    <source>
        <dbReference type="Proteomes" id="UP000051870"/>
    </source>
</evidence>
<dbReference type="Proteomes" id="UP000051870">
    <property type="component" value="Unassembled WGS sequence"/>
</dbReference>
<evidence type="ECO:0000313" key="5">
    <source>
        <dbReference type="EMBL" id="CUJ83678.1"/>
    </source>
</evidence>
<reference evidence="6" key="1">
    <citation type="submission" date="2015-09" db="EMBL/GenBank/DDBJ databases">
        <authorList>
            <person name="Rodrigo-Torres Lidia"/>
            <person name="Arahal R.David."/>
        </authorList>
    </citation>
    <scope>NUCLEOTIDE SEQUENCE [LARGE SCALE GENOMIC DNA]</scope>
    <source>
        <strain evidence="6">CECT 7735</strain>
    </source>
</reference>
<dbReference type="Gene3D" id="3.30.1330.60">
    <property type="entry name" value="OmpA-like domain"/>
    <property type="match status" value="1"/>
</dbReference>
<feature type="transmembrane region" description="Helical" evidence="3">
    <location>
        <begin position="21"/>
        <end position="40"/>
    </location>
</feature>
<dbReference type="STRING" id="1715693.PH7735_00293"/>
<organism evidence="5 6">
    <name type="scientific">Shimia thalassica</name>
    <dbReference type="NCBI Taxonomy" id="1715693"/>
    <lineage>
        <taxon>Bacteria</taxon>
        <taxon>Pseudomonadati</taxon>
        <taxon>Pseudomonadota</taxon>
        <taxon>Alphaproteobacteria</taxon>
        <taxon>Rhodobacterales</taxon>
        <taxon>Roseobacteraceae</taxon>
    </lineage>
</organism>
<evidence type="ECO:0000256" key="1">
    <source>
        <dbReference type="PROSITE-ProRule" id="PRU00473"/>
    </source>
</evidence>
<keyword evidence="6" id="KW-1185">Reference proteome</keyword>
<proteinExistence type="predicted"/>